<proteinExistence type="predicted"/>
<accession>A0A0A9V2U9</accession>
<name>A0A0A9V2U9_ARUDO</name>
<reference evidence="1" key="1">
    <citation type="submission" date="2014-09" db="EMBL/GenBank/DDBJ databases">
        <authorList>
            <person name="Magalhaes I.L.F."/>
            <person name="Oliveira U."/>
            <person name="Santos F.R."/>
            <person name="Vidigal T.H.D.A."/>
            <person name="Brescovit A.D."/>
            <person name="Santos A.J."/>
        </authorList>
    </citation>
    <scope>NUCLEOTIDE SEQUENCE</scope>
    <source>
        <tissue evidence="1">Shoot tissue taken approximately 20 cm above the soil surface</tissue>
    </source>
</reference>
<sequence length="72" mass="8433">MQEVQQQLHSFLRPRTCAFALCLSSTRKLLHGAGEELSPPVPRWALTGWRPQLVMAEWHRLLHMGRGCLWRR</sequence>
<protein>
    <submittedName>
        <fullName evidence="1">Uncharacterized protein</fullName>
    </submittedName>
</protein>
<dbReference type="EMBL" id="GBRH01265468">
    <property type="protein sequence ID" value="JAD32427.1"/>
    <property type="molecule type" value="Transcribed_RNA"/>
</dbReference>
<organism evidence="1">
    <name type="scientific">Arundo donax</name>
    <name type="common">Giant reed</name>
    <name type="synonym">Donax arundinaceus</name>
    <dbReference type="NCBI Taxonomy" id="35708"/>
    <lineage>
        <taxon>Eukaryota</taxon>
        <taxon>Viridiplantae</taxon>
        <taxon>Streptophyta</taxon>
        <taxon>Embryophyta</taxon>
        <taxon>Tracheophyta</taxon>
        <taxon>Spermatophyta</taxon>
        <taxon>Magnoliopsida</taxon>
        <taxon>Liliopsida</taxon>
        <taxon>Poales</taxon>
        <taxon>Poaceae</taxon>
        <taxon>PACMAD clade</taxon>
        <taxon>Arundinoideae</taxon>
        <taxon>Arundineae</taxon>
        <taxon>Arundo</taxon>
    </lineage>
</organism>
<reference evidence="1" key="2">
    <citation type="journal article" date="2015" name="Data Brief">
        <title>Shoot transcriptome of the giant reed, Arundo donax.</title>
        <authorList>
            <person name="Barrero R.A."/>
            <person name="Guerrero F.D."/>
            <person name="Moolhuijzen P."/>
            <person name="Goolsby J.A."/>
            <person name="Tidwell J."/>
            <person name="Bellgard S.E."/>
            <person name="Bellgard M.I."/>
        </authorList>
    </citation>
    <scope>NUCLEOTIDE SEQUENCE</scope>
    <source>
        <tissue evidence="1">Shoot tissue taken approximately 20 cm above the soil surface</tissue>
    </source>
</reference>
<dbReference type="AlphaFoldDB" id="A0A0A9V2U9"/>
<dbReference type="EMBL" id="GBRH01192717">
    <property type="protein sequence ID" value="JAE05179.1"/>
    <property type="molecule type" value="Transcribed_RNA"/>
</dbReference>
<evidence type="ECO:0000313" key="1">
    <source>
        <dbReference type="EMBL" id="JAE05179.1"/>
    </source>
</evidence>